<dbReference type="Gene3D" id="3.40.50.10130">
    <property type="match status" value="1"/>
</dbReference>
<evidence type="ECO:0000259" key="3">
    <source>
        <dbReference type="Pfam" id="PF12826"/>
    </source>
</evidence>
<dbReference type="InterPro" id="IPR026985">
    <property type="entry name" value="FAAP24"/>
</dbReference>
<dbReference type="PANTHER" id="PTHR31786">
    <property type="entry name" value="FANCONI ANEMIA CORE COMPLEX-ASSOCIATED PROTEIN 24"/>
    <property type="match status" value="1"/>
</dbReference>
<dbReference type="GO" id="GO:0036297">
    <property type="term" value="P:interstrand cross-link repair"/>
    <property type="evidence" value="ECO:0007669"/>
    <property type="project" value="InterPro"/>
</dbReference>
<dbReference type="Pfam" id="PF17949">
    <property type="entry name" value="PND"/>
    <property type="match status" value="1"/>
</dbReference>
<dbReference type="PANTHER" id="PTHR31786:SF2">
    <property type="entry name" value="FANCONI ANEMIA CORE COMPLEX-ASSOCIATED PROTEIN 24"/>
    <property type="match status" value="1"/>
</dbReference>
<evidence type="ECO:0000313" key="6">
    <source>
        <dbReference type="Proteomes" id="UP001152795"/>
    </source>
</evidence>
<dbReference type="Pfam" id="PF12826">
    <property type="entry name" value="HHH_2"/>
    <property type="match status" value="1"/>
</dbReference>
<comment type="caution">
    <text evidence="5">The sequence shown here is derived from an EMBL/GenBank/DDBJ whole genome shotgun (WGS) entry which is preliminary data.</text>
</comment>
<feature type="domain" description="DisA/LigA helix-hairpin-helix motif" evidence="3">
    <location>
        <begin position="174"/>
        <end position="220"/>
    </location>
</feature>
<name>A0A7D9EUW0_PARCT</name>
<dbReference type="InterPro" id="IPR040646">
    <property type="entry name" value="PND"/>
</dbReference>
<dbReference type="AlphaFoldDB" id="A0A7D9EUW0"/>
<keyword evidence="2" id="KW-0234">DNA repair</keyword>
<dbReference type="OrthoDB" id="5975714at2759"/>
<dbReference type="EMBL" id="CACRXK020009275">
    <property type="protein sequence ID" value="CAB4016829.1"/>
    <property type="molecule type" value="Genomic_DNA"/>
</dbReference>
<dbReference type="CDD" id="cd20076">
    <property type="entry name" value="XPF_nuclease_FAAP24"/>
    <property type="match status" value="1"/>
</dbReference>
<reference evidence="5" key="1">
    <citation type="submission" date="2020-04" db="EMBL/GenBank/DDBJ databases">
        <authorList>
            <person name="Alioto T."/>
            <person name="Alioto T."/>
            <person name="Gomez Garrido J."/>
        </authorList>
    </citation>
    <scope>NUCLEOTIDE SEQUENCE</scope>
    <source>
        <strain evidence="5">A484AB</strain>
    </source>
</reference>
<proteinExistence type="predicted"/>
<dbReference type="GO" id="GO:0003682">
    <property type="term" value="F:chromatin binding"/>
    <property type="evidence" value="ECO:0007669"/>
    <property type="project" value="TreeGrafter"/>
</dbReference>
<accession>A0A7D9EUW0</accession>
<keyword evidence="1" id="KW-0227">DNA damage</keyword>
<dbReference type="InterPro" id="IPR010994">
    <property type="entry name" value="RuvA_2-like"/>
</dbReference>
<organism evidence="5 6">
    <name type="scientific">Paramuricea clavata</name>
    <name type="common">Red gorgonian</name>
    <name type="synonym">Violescent sea-whip</name>
    <dbReference type="NCBI Taxonomy" id="317549"/>
    <lineage>
        <taxon>Eukaryota</taxon>
        <taxon>Metazoa</taxon>
        <taxon>Cnidaria</taxon>
        <taxon>Anthozoa</taxon>
        <taxon>Octocorallia</taxon>
        <taxon>Malacalcyonacea</taxon>
        <taxon>Plexauridae</taxon>
        <taxon>Paramuricea</taxon>
    </lineage>
</organism>
<dbReference type="GO" id="GO:0043240">
    <property type="term" value="C:Fanconi anaemia nuclear complex"/>
    <property type="evidence" value="ECO:0007669"/>
    <property type="project" value="InterPro"/>
</dbReference>
<dbReference type="Gene3D" id="1.10.150.20">
    <property type="entry name" value="5' to 3' exonuclease, C-terminal subdomain"/>
    <property type="match status" value="1"/>
</dbReference>
<dbReference type="SUPFAM" id="SSF47781">
    <property type="entry name" value="RuvA domain 2-like"/>
    <property type="match status" value="1"/>
</dbReference>
<protein>
    <submittedName>
        <fullName evidence="5">Uncharacterized protein</fullName>
    </submittedName>
</protein>
<evidence type="ECO:0000256" key="1">
    <source>
        <dbReference type="ARBA" id="ARBA00022763"/>
    </source>
</evidence>
<evidence type="ECO:0000259" key="4">
    <source>
        <dbReference type="Pfam" id="PF17949"/>
    </source>
</evidence>
<keyword evidence="6" id="KW-1185">Reference proteome</keyword>
<dbReference type="Proteomes" id="UP001152795">
    <property type="component" value="Unassembled WGS sequence"/>
</dbReference>
<dbReference type="InterPro" id="IPR041663">
    <property type="entry name" value="DisA/LigA_HHH"/>
</dbReference>
<sequence length="225" mass="24710">MAGDLNKKGVEKLTSSQRAAGSVRILPGHVLVNEKYQGSVLVKVLQGSVSVMFENLGFMDFRPLGDVGVLFLNESELIGGTSYRQRIVKLAKIQTIRGLVLYEKTAMTEQYCEELQKFTAINVGLNLYPVSSQEEVAKFLIQMVNLSGNPRSNPFLIKKSQKPIDQALLFTLQTVPGLGEKKALALLQRFGNLKDLSQASKQDISKVVGDACAQTVKSFFGCPPR</sequence>
<evidence type="ECO:0000256" key="2">
    <source>
        <dbReference type="ARBA" id="ARBA00023204"/>
    </source>
</evidence>
<evidence type="ECO:0000313" key="5">
    <source>
        <dbReference type="EMBL" id="CAB4016829.1"/>
    </source>
</evidence>
<gene>
    <name evidence="5" type="ORF">PACLA_8A042577</name>
</gene>
<feature type="domain" description="Fanconi anemia core complex-associated protein 24 pseudonuclease" evidence="4">
    <location>
        <begin position="24"/>
        <end position="144"/>
    </location>
</feature>